<gene>
    <name evidence="2" type="ORF">D9V37_19920</name>
</gene>
<dbReference type="AlphaFoldDB" id="A0A3L8P139"/>
<keyword evidence="3" id="KW-1185">Reference proteome</keyword>
<accession>A0A3L8P139</accession>
<evidence type="ECO:0000313" key="3">
    <source>
        <dbReference type="Proteomes" id="UP000281708"/>
    </source>
</evidence>
<feature type="chain" id="PRO_5038885235" evidence="1">
    <location>
        <begin position="24"/>
        <end position="268"/>
    </location>
</feature>
<name>A0A3L8P139_9ACTN</name>
<feature type="signal peptide" evidence="1">
    <location>
        <begin position="1"/>
        <end position="23"/>
    </location>
</feature>
<reference evidence="2 3" key="1">
    <citation type="submission" date="2018-10" db="EMBL/GenBank/DDBJ databases">
        <title>Marmoricola sp. 4Q3S-7 whole genome shotgun sequence.</title>
        <authorList>
            <person name="Li F."/>
        </authorList>
    </citation>
    <scope>NUCLEOTIDE SEQUENCE [LARGE SCALE GENOMIC DNA]</scope>
    <source>
        <strain evidence="2 3">4Q3S-7</strain>
    </source>
</reference>
<dbReference type="RefSeq" id="WP_121807812.1">
    <property type="nucleotide sequence ID" value="NZ_RDBE01000010.1"/>
</dbReference>
<evidence type="ECO:0000313" key="2">
    <source>
        <dbReference type="EMBL" id="RLV48309.1"/>
    </source>
</evidence>
<comment type="caution">
    <text evidence="2">The sequence shown here is derived from an EMBL/GenBank/DDBJ whole genome shotgun (WGS) entry which is preliminary data.</text>
</comment>
<dbReference type="PROSITE" id="PS51318">
    <property type="entry name" value="TAT"/>
    <property type="match status" value="1"/>
</dbReference>
<dbReference type="Pfam" id="PF17963">
    <property type="entry name" value="Big_9"/>
    <property type="match status" value="1"/>
</dbReference>
<keyword evidence="1" id="KW-0732">Signal</keyword>
<dbReference type="InterPro" id="IPR006311">
    <property type="entry name" value="TAT_signal"/>
</dbReference>
<proteinExistence type="predicted"/>
<dbReference type="EMBL" id="RDBE01000010">
    <property type="protein sequence ID" value="RLV48309.1"/>
    <property type="molecule type" value="Genomic_DNA"/>
</dbReference>
<sequence length="268" mass="27390">MSTLRPRRLLAGTAFLATSLATAGLGGAASAASAVSASVVDGDCPAMTPLSHTSATAPTVRDDAVNVVAGSVTTIPVLANDTDADADQLALVKVDAATHGIACALADGTVSYLSLPSTHATTDTFRYAVTDGDYYRSGTITVTAAADTPVVAHVTRRARDGHRATIRFTNANAQPVRLLLGSQKAKRPAVRRTIAPGHTAVVHTGLDKPVYLASLRVAGVGGVPLTFGTINTRTGKVHTQDVSDVFASVMAVGRAGLSSAAHQASPWR</sequence>
<protein>
    <submittedName>
        <fullName evidence="2">Uncharacterized protein</fullName>
    </submittedName>
</protein>
<dbReference type="Proteomes" id="UP000281708">
    <property type="component" value="Unassembled WGS sequence"/>
</dbReference>
<organism evidence="2 3">
    <name type="scientific">Nocardioides mangrovicus</name>
    <dbReference type="NCBI Taxonomy" id="2478913"/>
    <lineage>
        <taxon>Bacteria</taxon>
        <taxon>Bacillati</taxon>
        <taxon>Actinomycetota</taxon>
        <taxon>Actinomycetes</taxon>
        <taxon>Propionibacteriales</taxon>
        <taxon>Nocardioidaceae</taxon>
        <taxon>Nocardioides</taxon>
    </lineage>
</organism>
<evidence type="ECO:0000256" key="1">
    <source>
        <dbReference type="SAM" id="SignalP"/>
    </source>
</evidence>